<keyword evidence="6 7" id="KW-0472">Membrane</keyword>
<feature type="transmembrane region" description="Helical" evidence="7">
    <location>
        <begin position="146"/>
        <end position="174"/>
    </location>
</feature>
<evidence type="ECO:0000313" key="8">
    <source>
        <dbReference type="EMBL" id="GGZ66943.1"/>
    </source>
</evidence>
<evidence type="ECO:0000313" key="9">
    <source>
        <dbReference type="Proteomes" id="UP000643403"/>
    </source>
</evidence>
<evidence type="ECO:0000256" key="5">
    <source>
        <dbReference type="ARBA" id="ARBA00022989"/>
    </source>
</evidence>
<evidence type="ECO:0000256" key="2">
    <source>
        <dbReference type="ARBA" id="ARBA00022475"/>
    </source>
</evidence>
<keyword evidence="2 7" id="KW-1003">Cell membrane</keyword>
<dbReference type="PANTHER" id="PTHR30213:SF0">
    <property type="entry name" value="UPF0761 MEMBRANE PROTEIN YIHY"/>
    <property type="match status" value="1"/>
</dbReference>
<feature type="transmembrane region" description="Helical" evidence="7">
    <location>
        <begin position="260"/>
        <end position="282"/>
    </location>
</feature>
<dbReference type="InterPro" id="IPR017039">
    <property type="entry name" value="Virul_fac_BrkB"/>
</dbReference>
<keyword evidence="4 7" id="KW-0812">Transmembrane</keyword>
<feature type="transmembrane region" description="Helical" evidence="7">
    <location>
        <begin position="218"/>
        <end position="240"/>
    </location>
</feature>
<comment type="similarity">
    <text evidence="7">Belongs to the UPF0761 family.</text>
</comment>
<dbReference type="Pfam" id="PF03631">
    <property type="entry name" value="Virul_fac_BrkB"/>
    <property type="match status" value="1"/>
</dbReference>
<dbReference type="NCBIfam" id="TIGR00765">
    <property type="entry name" value="yihY_not_rbn"/>
    <property type="match status" value="1"/>
</dbReference>
<keyword evidence="9" id="KW-1185">Reference proteome</keyword>
<name>A0ABQ3C3R8_9GAMM</name>
<comment type="subcellular location">
    <subcellularLocation>
        <location evidence="1 7">Cell membrane</location>
        <topology evidence="1 7">Multi-pass membrane protein</topology>
    </subcellularLocation>
</comment>
<accession>A0ABQ3C3R8</accession>
<feature type="transmembrane region" description="Helical" evidence="7">
    <location>
        <begin position="186"/>
        <end position="206"/>
    </location>
</feature>
<keyword evidence="5 7" id="KW-1133">Transmembrane helix</keyword>
<evidence type="ECO:0000256" key="3">
    <source>
        <dbReference type="ARBA" id="ARBA00022519"/>
    </source>
</evidence>
<evidence type="ECO:0000256" key="4">
    <source>
        <dbReference type="ARBA" id="ARBA00022692"/>
    </source>
</evidence>
<protein>
    <recommendedName>
        <fullName evidence="7">UPF0761 membrane protein GCM10008101_21290</fullName>
    </recommendedName>
</protein>
<feature type="transmembrane region" description="Helical" evidence="7">
    <location>
        <begin position="39"/>
        <end position="65"/>
    </location>
</feature>
<proteinExistence type="inferred from homology"/>
<organism evidence="8 9">
    <name type="scientific">Cognatilysobacter xinjiangensis</name>
    <dbReference type="NCBI Taxonomy" id="546892"/>
    <lineage>
        <taxon>Bacteria</taxon>
        <taxon>Pseudomonadati</taxon>
        <taxon>Pseudomonadota</taxon>
        <taxon>Gammaproteobacteria</taxon>
        <taxon>Lysobacterales</taxon>
        <taxon>Lysobacteraceae</taxon>
        <taxon>Cognatilysobacter</taxon>
    </lineage>
</organism>
<comment type="caution">
    <text evidence="8">The sequence shown here is derived from an EMBL/GenBank/DDBJ whole genome shotgun (WGS) entry which is preliminary data.</text>
</comment>
<keyword evidence="3" id="KW-0997">Cell inner membrane</keyword>
<gene>
    <name evidence="8" type="ORF">GCM10008101_21290</name>
</gene>
<dbReference type="HAMAP" id="MF_00672">
    <property type="entry name" value="UPF0761"/>
    <property type="match status" value="1"/>
</dbReference>
<evidence type="ECO:0000256" key="6">
    <source>
        <dbReference type="ARBA" id="ARBA00023136"/>
    </source>
</evidence>
<dbReference type="EMBL" id="BMXY01000003">
    <property type="protein sequence ID" value="GGZ66943.1"/>
    <property type="molecule type" value="Genomic_DNA"/>
</dbReference>
<dbReference type="Proteomes" id="UP000643403">
    <property type="component" value="Unassembled WGS sequence"/>
</dbReference>
<evidence type="ECO:0000256" key="1">
    <source>
        <dbReference type="ARBA" id="ARBA00004651"/>
    </source>
</evidence>
<reference evidence="9" key="1">
    <citation type="journal article" date="2019" name="Int. J. Syst. Evol. Microbiol.">
        <title>The Global Catalogue of Microorganisms (GCM) 10K type strain sequencing project: providing services to taxonomists for standard genome sequencing and annotation.</title>
        <authorList>
            <consortium name="The Broad Institute Genomics Platform"/>
            <consortium name="The Broad Institute Genome Sequencing Center for Infectious Disease"/>
            <person name="Wu L."/>
            <person name="Ma J."/>
        </authorList>
    </citation>
    <scope>NUCLEOTIDE SEQUENCE [LARGE SCALE GENOMIC DNA]</scope>
    <source>
        <strain evidence="9">KCTC 22558</strain>
    </source>
</reference>
<dbReference type="InterPro" id="IPR023679">
    <property type="entry name" value="UPF0761_bac"/>
</dbReference>
<evidence type="ECO:0000256" key="7">
    <source>
        <dbReference type="HAMAP-Rule" id="MF_00672"/>
    </source>
</evidence>
<sequence length="424" mass="47150">MEPPYLLSLLSPRLRDRARAVAFFRFLARRFLDDDLFQAAGALAFTTLFALVPLSMVIFGVLSAFEALRPLSSQLADYIFSNFVPGVARSAQNYLLETAAANKGKLTATGVVALVLSLLVTLTGVERTFNAIWRVKAGRPKLGRFLVYWTVFTLGAVFAAASLALSARFFALALFATRAGHALESFLLQLTPLLIEVVAFAAIYRVVPHRTVRWRHAFSGAVLATLGFEAAKWAMGVYLTSFDSYARIYQQLAIIPIFMLWMYFGWLAILLGASFAASLSAFRYQPATQRLPEGFEIYGLLRLLARFDEARRSGEGLHVDDIQRVEPMLTDALAQQLLAQLSTINVVRRAESGEWLLARDLDEVSLAELYEACSLRIPIAEAHLPHRDDAIGHHVAKAIDELRLPLRDVLRRRVTSVWNSGESA</sequence>
<dbReference type="PANTHER" id="PTHR30213">
    <property type="entry name" value="INNER MEMBRANE PROTEIN YHJD"/>
    <property type="match status" value="1"/>
</dbReference>
<dbReference type="RefSeq" id="WP_189449752.1">
    <property type="nucleotide sequence ID" value="NZ_BMXY01000003.1"/>
</dbReference>
<feature type="transmembrane region" description="Helical" evidence="7">
    <location>
        <begin position="106"/>
        <end position="125"/>
    </location>
</feature>